<dbReference type="Proteomes" id="UP000003374">
    <property type="component" value="Unassembled WGS sequence"/>
</dbReference>
<evidence type="ECO:0000256" key="4">
    <source>
        <dbReference type="ARBA" id="ARBA00022737"/>
    </source>
</evidence>
<comment type="similarity">
    <text evidence="1 5">Belongs to the ModE family.</text>
</comment>
<evidence type="ECO:0000256" key="1">
    <source>
        <dbReference type="ARBA" id="ARBA00008110"/>
    </source>
</evidence>
<dbReference type="EMBL" id="AAOF01000031">
    <property type="protein sequence ID" value="EAR20195.1"/>
    <property type="molecule type" value="Genomic_DNA"/>
</dbReference>
<dbReference type="Gene3D" id="1.10.10.10">
    <property type="entry name" value="Winged helix-like DNA-binding domain superfamily/Winged helix DNA-binding domain"/>
    <property type="match status" value="1"/>
</dbReference>
<dbReference type="PANTHER" id="PTHR30432:SF1">
    <property type="entry name" value="DNA-BINDING TRANSCRIPTIONAL DUAL REGULATOR MODE"/>
    <property type="match status" value="1"/>
</dbReference>
<evidence type="ECO:0000313" key="8">
    <source>
        <dbReference type="EMBL" id="EAR20195.1"/>
    </source>
</evidence>
<dbReference type="HOGENOM" id="CLU_087839_1_0_6"/>
<evidence type="ECO:0000259" key="7">
    <source>
        <dbReference type="PROSITE" id="PS51866"/>
    </source>
</evidence>
<comment type="caution">
    <text evidence="8">The sequence shown here is derived from an EMBL/GenBank/DDBJ whole genome shotgun (WGS) entry which is preliminary data.</text>
</comment>
<dbReference type="Pfam" id="PF00126">
    <property type="entry name" value="HTH_1"/>
    <property type="match status" value="1"/>
</dbReference>
<dbReference type="Gene3D" id="2.40.50.100">
    <property type="match status" value="2"/>
</dbReference>
<dbReference type="SUPFAM" id="SSF50331">
    <property type="entry name" value="MOP-like"/>
    <property type="match status" value="2"/>
</dbReference>
<dbReference type="InterPro" id="IPR008995">
    <property type="entry name" value="Mo/tungstate-bd_C_term_dom"/>
</dbReference>
<dbReference type="InterPro" id="IPR036388">
    <property type="entry name" value="WH-like_DNA-bd_sf"/>
</dbReference>
<evidence type="ECO:0000256" key="6">
    <source>
        <dbReference type="PIRSR" id="PIRSR005763-1"/>
    </source>
</evidence>
<feature type="domain" description="Mop" evidence="7">
    <location>
        <begin position="130"/>
        <end position="196"/>
    </location>
</feature>
<dbReference type="PANTHER" id="PTHR30432">
    <property type="entry name" value="TRANSCRIPTIONAL REGULATOR MODE"/>
    <property type="match status" value="1"/>
</dbReference>
<name>A4BVS3_9GAMM</name>
<dbReference type="InterPro" id="IPR016462">
    <property type="entry name" value="ModE"/>
</dbReference>
<keyword evidence="9" id="KW-1185">Reference proteome</keyword>
<dbReference type="GO" id="GO:0030151">
    <property type="term" value="F:molybdenum ion binding"/>
    <property type="evidence" value="ECO:0007669"/>
    <property type="project" value="UniProtKB-UniRule"/>
</dbReference>
<accession>A4BVS3</accession>
<gene>
    <name evidence="8" type="ORF">NB231_13821</name>
</gene>
<dbReference type="OrthoDB" id="9800709at2"/>
<feature type="region of interest" description="Required for dimer formation and molybdate binding" evidence="6">
    <location>
        <begin position="131"/>
        <end position="139"/>
    </location>
</feature>
<dbReference type="GO" id="GO:0015689">
    <property type="term" value="P:molybdate ion transport"/>
    <property type="evidence" value="ECO:0007669"/>
    <property type="project" value="UniProtKB-UniRule"/>
</dbReference>
<dbReference type="Pfam" id="PF03459">
    <property type="entry name" value="TOBE"/>
    <property type="match status" value="2"/>
</dbReference>
<evidence type="ECO:0000313" key="9">
    <source>
        <dbReference type="Proteomes" id="UP000003374"/>
    </source>
</evidence>
<proteinExistence type="inferred from homology"/>
<dbReference type="InterPro" id="IPR036390">
    <property type="entry name" value="WH_DNA-bd_sf"/>
</dbReference>
<evidence type="ECO:0000256" key="2">
    <source>
        <dbReference type="ARBA" id="ARBA00022448"/>
    </source>
</evidence>
<keyword evidence="2 5" id="KW-0813">Transport</keyword>
<evidence type="ECO:0000256" key="5">
    <source>
        <dbReference type="PIRNR" id="PIRNR005763"/>
    </source>
</evidence>
<keyword evidence="3 5" id="KW-0500">Molybdenum</keyword>
<protein>
    <submittedName>
        <fullName evidence="8">Molybdenum transport regulatory protein ModE</fullName>
    </submittedName>
</protein>
<sequence length="269" mass="28931">MSKDDQQPTLEAGLQVRYRTGLLLAEEGIKLLEAIAARGSITRAAQAAGISYRTAWERIEALNNLSDHALVKRAAGGRGGGGTRLTEHGVQLVRVFRELEQEHRRFLAGLARRIHGLETMMPVLERLHLQTSARNQLWGQINAIRHGAVNAEVQLSLGQNQNITAVITEESLTRLGLAQGSNAVALVKSSSIVITTDATLNLSARNRLCGRVARVHRGAVNSDVVIELGQDKSIAAMITNTSADRLQLQPGTPACAIFDASSVIIGLSN</sequence>
<dbReference type="InterPro" id="IPR005116">
    <property type="entry name" value="Transp-assoc_OB_typ1"/>
</dbReference>
<evidence type="ECO:0000256" key="3">
    <source>
        <dbReference type="ARBA" id="ARBA00022505"/>
    </source>
</evidence>
<dbReference type="InterPro" id="IPR004606">
    <property type="entry name" value="Mop_domain"/>
</dbReference>
<organism evidence="8 9">
    <name type="scientific">Nitrococcus mobilis Nb-231</name>
    <dbReference type="NCBI Taxonomy" id="314278"/>
    <lineage>
        <taxon>Bacteria</taxon>
        <taxon>Pseudomonadati</taxon>
        <taxon>Pseudomonadota</taxon>
        <taxon>Gammaproteobacteria</taxon>
        <taxon>Chromatiales</taxon>
        <taxon>Ectothiorhodospiraceae</taxon>
        <taxon>Nitrococcus</taxon>
    </lineage>
</organism>
<dbReference type="RefSeq" id="WP_005003612.1">
    <property type="nucleotide sequence ID" value="NZ_CH672427.1"/>
</dbReference>
<dbReference type="STRING" id="314278.NB231_13821"/>
<dbReference type="PROSITE" id="PS51866">
    <property type="entry name" value="MOP"/>
    <property type="match status" value="2"/>
</dbReference>
<dbReference type="InterPro" id="IPR051815">
    <property type="entry name" value="Molybdate_resp_trans_reg"/>
</dbReference>
<dbReference type="PIRSF" id="PIRSF005763">
    <property type="entry name" value="Txn_reg_ModE"/>
    <property type="match status" value="1"/>
</dbReference>
<keyword evidence="4" id="KW-0677">Repeat</keyword>
<dbReference type="NCBIfam" id="TIGR00638">
    <property type="entry name" value="Mop"/>
    <property type="match status" value="2"/>
</dbReference>
<dbReference type="eggNOG" id="COG3585">
    <property type="taxonomic scope" value="Bacteria"/>
</dbReference>
<dbReference type="AlphaFoldDB" id="A4BVS3"/>
<dbReference type="GO" id="GO:0003700">
    <property type="term" value="F:DNA-binding transcription factor activity"/>
    <property type="evidence" value="ECO:0007669"/>
    <property type="project" value="InterPro"/>
</dbReference>
<dbReference type="InterPro" id="IPR000847">
    <property type="entry name" value="LysR_HTH_N"/>
</dbReference>
<reference evidence="8 9" key="1">
    <citation type="submission" date="2006-02" db="EMBL/GenBank/DDBJ databases">
        <authorList>
            <person name="Waterbury J."/>
            <person name="Ferriera S."/>
            <person name="Johnson J."/>
            <person name="Kravitz S."/>
            <person name="Halpern A."/>
            <person name="Remington K."/>
            <person name="Beeson K."/>
            <person name="Tran B."/>
            <person name="Rogers Y.-H."/>
            <person name="Friedman R."/>
            <person name="Venter J.C."/>
        </authorList>
    </citation>
    <scope>NUCLEOTIDE SEQUENCE [LARGE SCALE GENOMIC DNA]</scope>
    <source>
        <strain evidence="8 9">Nb-231</strain>
    </source>
</reference>
<dbReference type="eggNOG" id="COG2005">
    <property type="taxonomic scope" value="Bacteria"/>
</dbReference>
<feature type="domain" description="Mop" evidence="7">
    <location>
        <begin position="201"/>
        <end position="267"/>
    </location>
</feature>
<dbReference type="SUPFAM" id="SSF46785">
    <property type="entry name" value="Winged helix' DNA-binding domain"/>
    <property type="match status" value="1"/>
</dbReference>